<dbReference type="SMART" id="SM00283">
    <property type="entry name" value="MA"/>
    <property type="match status" value="1"/>
</dbReference>
<evidence type="ECO:0000259" key="5">
    <source>
        <dbReference type="PROSITE" id="PS50111"/>
    </source>
</evidence>
<dbReference type="InterPro" id="IPR021796">
    <property type="entry name" value="Tll0287-like_dom"/>
</dbReference>
<dbReference type="InterPro" id="IPR004090">
    <property type="entry name" value="Chemotax_Me-accpt_rcpt"/>
</dbReference>
<evidence type="ECO:0000256" key="1">
    <source>
        <dbReference type="ARBA" id="ARBA00004370"/>
    </source>
</evidence>
<dbReference type="GO" id="GO:0006935">
    <property type="term" value="P:chemotaxis"/>
    <property type="evidence" value="ECO:0007669"/>
    <property type="project" value="UniProtKB-KW"/>
</dbReference>
<feature type="domain" description="HAMP" evidence="6">
    <location>
        <begin position="207"/>
        <end position="259"/>
    </location>
</feature>
<evidence type="ECO:0000313" key="7">
    <source>
        <dbReference type="EMBL" id="NJB66525.1"/>
    </source>
</evidence>
<keyword evidence="4" id="KW-0807">Transducer</keyword>
<dbReference type="PANTHER" id="PTHR43531:SF11">
    <property type="entry name" value="METHYL-ACCEPTING CHEMOTAXIS PROTEIN 3"/>
    <property type="match status" value="1"/>
</dbReference>
<dbReference type="FunFam" id="1.10.287.950:FF:000001">
    <property type="entry name" value="Methyl-accepting chemotaxis sensory transducer"/>
    <property type="match status" value="1"/>
</dbReference>
<dbReference type="PROSITE" id="PS50885">
    <property type="entry name" value="HAMP"/>
    <property type="match status" value="1"/>
</dbReference>
<dbReference type="RefSeq" id="WP_167939656.1">
    <property type="nucleotide sequence ID" value="NZ_JAATJA010000001.1"/>
</dbReference>
<dbReference type="GO" id="GO:0004888">
    <property type="term" value="F:transmembrane signaling receptor activity"/>
    <property type="evidence" value="ECO:0007669"/>
    <property type="project" value="InterPro"/>
</dbReference>
<dbReference type="CDD" id="cd06225">
    <property type="entry name" value="HAMP"/>
    <property type="match status" value="1"/>
</dbReference>
<gene>
    <name evidence="7" type="ORF">GGQ74_000165</name>
</gene>
<dbReference type="PROSITE" id="PS50111">
    <property type="entry name" value="CHEMOTAXIS_TRANSDUC_2"/>
    <property type="match status" value="1"/>
</dbReference>
<dbReference type="AlphaFoldDB" id="A0A846QM65"/>
<dbReference type="Pfam" id="PF00015">
    <property type="entry name" value="MCPsignal"/>
    <property type="match status" value="1"/>
</dbReference>
<organism evidence="7 8">
    <name type="scientific">Desulfobaculum xiamenense</name>
    <dbReference type="NCBI Taxonomy" id="995050"/>
    <lineage>
        <taxon>Bacteria</taxon>
        <taxon>Pseudomonadati</taxon>
        <taxon>Thermodesulfobacteriota</taxon>
        <taxon>Desulfovibrionia</taxon>
        <taxon>Desulfovibrionales</taxon>
        <taxon>Desulfovibrionaceae</taxon>
        <taxon>Desulfobaculum</taxon>
    </lineage>
</organism>
<dbReference type="Pfam" id="PF11845">
    <property type="entry name" value="Tll0287-like"/>
    <property type="match status" value="1"/>
</dbReference>
<sequence>MGIVLTVMQVAEIREGAHETILARSRAIVLMAEAGREEMAAKLKAGIMQPLDQLPPDKVLDAVPVITALNMARANAEKAGYEFRVPKIAPRNPQNEPTPLERRVIEALRGGALDEYVVYEADAIRYFRPIRLTAECLHCHGDPKGSVDPTGGIREGWKDGDIHGAFEIVSSLEAANREIASAQLSTVSWTSVLLVGLAAVVWLVMRSSVIEPISEMQSVAGAMAQGDFTRRVTRRGRDEMGRMAGAFREMSDRLHSVVRDVGLASSNVTNGSVELQSASQSLSEGATRQAASVQEVSSSVEQMTGNIRQNAENAQQVERIAAEVAEKAQEGGDAVAGTVAAMHNIVEKIMIIEEIARQTNLLALNAAIEAARAGEHGKGFAVVAAEVRKLAERSGQAAREISEMSSSSAQVAEKAGVILRELVPGIHRTADLVQEISAATREQHIGAEQINKALQELDQVIQGNAAASEQTLATSAQLSNQARELERIMAFFRMGASGGEAGRHVTSDGEEREE</sequence>
<evidence type="ECO:0000313" key="8">
    <source>
        <dbReference type="Proteomes" id="UP000580856"/>
    </source>
</evidence>
<dbReference type="Proteomes" id="UP000580856">
    <property type="component" value="Unassembled WGS sequence"/>
</dbReference>
<dbReference type="InterPro" id="IPR051310">
    <property type="entry name" value="MCP_chemotaxis"/>
</dbReference>
<accession>A0A846QM65</accession>
<proteinExistence type="inferred from homology"/>
<dbReference type="InterPro" id="IPR003660">
    <property type="entry name" value="HAMP_dom"/>
</dbReference>
<dbReference type="Pfam" id="PF00672">
    <property type="entry name" value="HAMP"/>
    <property type="match status" value="1"/>
</dbReference>
<name>A0A846QM65_9BACT</name>
<dbReference type="GO" id="GO:0007165">
    <property type="term" value="P:signal transduction"/>
    <property type="evidence" value="ECO:0007669"/>
    <property type="project" value="UniProtKB-KW"/>
</dbReference>
<evidence type="ECO:0000259" key="6">
    <source>
        <dbReference type="PROSITE" id="PS50885"/>
    </source>
</evidence>
<dbReference type="Gene3D" id="1.10.287.950">
    <property type="entry name" value="Methyl-accepting chemotaxis protein"/>
    <property type="match status" value="1"/>
</dbReference>
<dbReference type="SMART" id="SM00304">
    <property type="entry name" value="HAMP"/>
    <property type="match status" value="1"/>
</dbReference>
<dbReference type="EMBL" id="JAATJA010000001">
    <property type="protein sequence ID" value="NJB66525.1"/>
    <property type="molecule type" value="Genomic_DNA"/>
</dbReference>
<evidence type="ECO:0000256" key="4">
    <source>
        <dbReference type="PROSITE-ProRule" id="PRU00284"/>
    </source>
</evidence>
<evidence type="ECO:0000256" key="3">
    <source>
        <dbReference type="ARBA" id="ARBA00029447"/>
    </source>
</evidence>
<protein>
    <submittedName>
        <fullName evidence="7">Methyl-accepting chemotaxis protein</fullName>
    </submittedName>
</protein>
<dbReference type="SUPFAM" id="SSF58104">
    <property type="entry name" value="Methyl-accepting chemotaxis protein (MCP) signaling domain"/>
    <property type="match status" value="1"/>
</dbReference>
<dbReference type="InterPro" id="IPR004089">
    <property type="entry name" value="MCPsignal_dom"/>
</dbReference>
<dbReference type="PANTHER" id="PTHR43531">
    <property type="entry name" value="PROTEIN ICFG"/>
    <property type="match status" value="1"/>
</dbReference>
<reference evidence="7 8" key="1">
    <citation type="submission" date="2020-03" db="EMBL/GenBank/DDBJ databases">
        <title>Genomic Encyclopedia of Type Strains, Phase IV (KMG-IV): sequencing the most valuable type-strain genomes for metagenomic binning, comparative biology and taxonomic classification.</title>
        <authorList>
            <person name="Goeker M."/>
        </authorList>
    </citation>
    <scope>NUCLEOTIDE SEQUENCE [LARGE SCALE GENOMIC DNA]</scope>
    <source>
        <strain evidence="7 8">DSM 24233</strain>
    </source>
</reference>
<comment type="similarity">
    <text evidence="3">Belongs to the methyl-accepting chemotaxis (MCP) protein family.</text>
</comment>
<comment type="subcellular location">
    <subcellularLocation>
        <location evidence="1">Membrane</location>
    </subcellularLocation>
</comment>
<dbReference type="PRINTS" id="PR00260">
    <property type="entry name" value="CHEMTRNSDUCR"/>
</dbReference>
<feature type="domain" description="Methyl-accepting transducer" evidence="5">
    <location>
        <begin position="264"/>
        <end position="479"/>
    </location>
</feature>
<comment type="caution">
    <text evidence="7">The sequence shown here is derived from an EMBL/GenBank/DDBJ whole genome shotgun (WGS) entry which is preliminary data.</text>
</comment>
<evidence type="ECO:0000256" key="2">
    <source>
        <dbReference type="ARBA" id="ARBA00022500"/>
    </source>
</evidence>
<keyword evidence="2" id="KW-0145">Chemotaxis</keyword>
<keyword evidence="8" id="KW-1185">Reference proteome</keyword>
<dbReference type="GO" id="GO:0005886">
    <property type="term" value="C:plasma membrane"/>
    <property type="evidence" value="ECO:0007669"/>
    <property type="project" value="TreeGrafter"/>
</dbReference>